<name>A0A249MYY5_SPHXE</name>
<dbReference type="GO" id="GO:0016787">
    <property type="term" value="F:hydrolase activity"/>
    <property type="evidence" value="ECO:0007669"/>
    <property type="project" value="UniProtKB-KW"/>
</dbReference>
<dbReference type="InterPro" id="IPR029058">
    <property type="entry name" value="AB_hydrolase_fold"/>
</dbReference>
<dbReference type="AlphaFoldDB" id="A0A249MYY5"/>
<dbReference type="InterPro" id="IPR050955">
    <property type="entry name" value="Plant_Biomass_Hydrol_Est"/>
</dbReference>
<evidence type="ECO:0000313" key="3">
    <source>
        <dbReference type="EMBL" id="ASY46339.1"/>
    </source>
</evidence>
<dbReference type="KEGG" id="shyd:CJD35_17905"/>
<proteinExistence type="predicted"/>
<keyword evidence="2" id="KW-0378">Hydrolase</keyword>
<dbReference type="Gene3D" id="3.40.50.1820">
    <property type="entry name" value="alpha/beta hydrolase"/>
    <property type="match status" value="1"/>
</dbReference>
<accession>A0A249MYY5</accession>
<gene>
    <name evidence="3" type="ORF">CJD35_17905</name>
</gene>
<dbReference type="PANTHER" id="PTHR43037:SF1">
    <property type="entry name" value="BLL1128 PROTEIN"/>
    <property type="match status" value="1"/>
</dbReference>
<dbReference type="GO" id="GO:0005576">
    <property type="term" value="C:extracellular region"/>
    <property type="evidence" value="ECO:0007669"/>
    <property type="project" value="InterPro"/>
</dbReference>
<dbReference type="RefSeq" id="WP_019052326.1">
    <property type="nucleotide sequence ID" value="NZ_CP022746.1"/>
</dbReference>
<evidence type="ECO:0000256" key="2">
    <source>
        <dbReference type="ARBA" id="ARBA00022801"/>
    </source>
</evidence>
<dbReference type="NCBIfam" id="TIGR01840">
    <property type="entry name" value="esterase_phb"/>
    <property type="match status" value="1"/>
</dbReference>
<dbReference type="SUPFAM" id="SSF53474">
    <property type="entry name" value="alpha/beta-Hydrolases"/>
    <property type="match status" value="2"/>
</dbReference>
<evidence type="ECO:0000313" key="4">
    <source>
        <dbReference type="Proteomes" id="UP000217141"/>
    </source>
</evidence>
<reference evidence="3 4" key="1">
    <citation type="submission" date="2017-08" db="EMBL/GenBank/DDBJ databases">
        <title>Whole Genome Sequence of Sphingobium hydrophobicum C1: Insights into Adaption to the Electronic-waste Contaminated Sediment.</title>
        <authorList>
            <person name="Song D."/>
            <person name="Chen X."/>
            <person name="Xu M."/>
        </authorList>
    </citation>
    <scope>NUCLEOTIDE SEQUENCE [LARGE SCALE GENOMIC DNA]</scope>
    <source>
        <strain evidence="3 4">C1</strain>
    </source>
</reference>
<sequence length="382" mass="40808">MRKLSANIAQLVAMRAAAGPTMEANQPSRLQEVESFGTNPGALKAKCYVPAQVAQKPALVVVLHGCTQTADGYDHGAGWSQLADDHGFILLFPEQQRSNNPNLCFNWFSRADNVRDRGETLSIRQMIGTMIDAHGIDTSRIFITGLSAGGAMTSILLASYPELFAGGAIIAGLPFGAASNVQQALEAMRAPDTLSGDQLGDRVRSASDHAGPWPRIAIWHGAADQTVKSSNADAILAQWLSVHELDEAPNSTEDISGHRYRIWHDAKGRALIEDYRITGMGHGTPLATTGNDACGTPMPHMLEAGISSTRRIAASWGLLNDQKVVQRPKPMDRATVETPNSLSTAKTGLETLSSVKPARAAANKGSVQKIIEDALRSAGLMR</sequence>
<dbReference type="EMBL" id="CP022746">
    <property type="protein sequence ID" value="ASY46339.1"/>
    <property type="molecule type" value="Genomic_DNA"/>
</dbReference>
<evidence type="ECO:0000256" key="1">
    <source>
        <dbReference type="ARBA" id="ARBA00022729"/>
    </source>
</evidence>
<dbReference type="Pfam" id="PF10503">
    <property type="entry name" value="Esterase_PHB"/>
    <property type="match status" value="1"/>
</dbReference>
<organism evidence="3 4">
    <name type="scientific">Sphingobium xenophagum</name>
    <dbReference type="NCBI Taxonomy" id="121428"/>
    <lineage>
        <taxon>Bacteria</taxon>
        <taxon>Pseudomonadati</taxon>
        <taxon>Pseudomonadota</taxon>
        <taxon>Alphaproteobacteria</taxon>
        <taxon>Sphingomonadales</taxon>
        <taxon>Sphingomonadaceae</taxon>
        <taxon>Sphingobium</taxon>
    </lineage>
</organism>
<dbReference type="InterPro" id="IPR010126">
    <property type="entry name" value="Esterase_phb"/>
</dbReference>
<evidence type="ECO:0008006" key="5">
    <source>
        <dbReference type="Google" id="ProtNLM"/>
    </source>
</evidence>
<keyword evidence="1" id="KW-0732">Signal</keyword>
<protein>
    <recommendedName>
        <fullName evidence="5">PHB depolymerase family esterase</fullName>
    </recommendedName>
</protein>
<dbReference type="PANTHER" id="PTHR43037">
    <property type="entry name" value="UNNAMED PRODUCT-RELATED"/>
    <property type="match status" value="1"/>
</dbReference>
<dbReference type="Proteomes" id="UP000217141">
    <property type="component" value="Chromosome II"/>
</dbReference>